<evidence type="ECO:0008006" key="5">
    <source>
        <dbReference type="Google" id="ProtNLM"/>
    </source>
</evidence>
<feature type="transmembrane region" description="Helical" evidence="2">
    <location>
        <begin position="60"/>
        <end position="80"/>
    </location>
</feature>
<keyword evidence="2" id="KW-0472">Membrane</keyword>
<feature type="transmembrane region" description="Helical" evidence="2">
    <location>
        <begin position="86"/>
        <end position="104"/>
    </location>
</feature>
<feature type="transmembrane region" description="Helical" evidence="2">
    <location>
        <begin position="7"/>
        <end position="24"/>
    </location>
</feature>
<dbReference type="EMBL" id="FOSB01000002">
    <property type="protein sequence ID" value="SFJ42784.1"/>
    <property type="molecule type" value="Genomic_DNA"/>
</dbReference>
<evidence type="ECO:0000256" key="1">
    <source>
        <dbReference type="SAM" id="MobiDB-lite"/>
    </source>
</evidence>
<reference evidence="4" key="1">
    <citation type="submission" date="2016-10" db="EMBL/GenBank/DDBJ databases">
        <authorList>
            <person name="Varghese N."/>
            <person name="Submissions S."/>
        </authorList>
    </citation>
    <scope>NUCLEOTIDE SEQUENCE [LARGE SCALE GENOMIC DNA]</scope>
    <source>
        <strain evidence="4">CGMCC 1.3704</strain>
    </source>
</reference>
<dbReference type="OrthoDB" id="2111682at2"/>
<keyword evidence="4" id="KW-1185">Reference proteome</keyword>
<feature type="compositionally biased region" description="Acidic residues" evidence="1">
    <location>
        <begin position="134"/>
        <end position="146"/>
    </location>
</feature>
<keyword evidence="2" id="KW-1133">Transmembrane helix</keyword>
<dbReference type="Pfam" id="PF10710">
    <property type="entry name" value="DUF2512"/>
    <property type="match status" value="1"/>
</dbReference>
<sequence length="146" mass="16207">MEHVKLLAMKFLFTFAILFIILGAGFDVSFGNVFLITLVLSAVGYFIGDRMILSRTKNTTATIADFVLVFGVVYFMTDALTVGDDVFEATAISAISLAIFEYFFHQSVARTLDGEEREEKNEGVAPTGELSTEASEEIYPYDEDKK</sequence>
<dbReference type="InterPro" id="IPR019649">
    <property type="entry name" value="DUF2512"/>
</dbReference>
<accession>A0A1I3R825</accession>
<gene>
    <name evidence="3" type="ORF">SAMN04487936_102124</name>
</gene>
<organism evidence="3 4">
    <name type="scientific">Halobacillus dabanensis</name>
    <dbReference type="NCBI Taxonomy" id="240302"/>
    <lineage>
        <taxon>Bacteria</taxon>
        <taxon>Bacillati</taxon>
        <taxon>Bacillota</taxon>
        <taxon>Bacilli</taxon>
        <taxon>Bacillales</taxon>
        <taxon>Bacillaceae</taxon>
        <taxon>Halobacillus</taxon>
    </lineage>
</organism>
<keyword evidence="2" id="KW-0812">Transmembrane</keyword>
<feature type="region of interest" description="Disordered" evidence="1">
    <location>
        <begin position="114"/>
        <end position="146"/>
    </location>
</feature>
<protein>
    <recommendedName>
        <fullName evidence="5">DUF2512 family protein</fullName>
    </recommendedName>
</protein>
<dbReference type="AlphaFoldDB" id="A0A1I3R825"/>
<proteinExistence type="predicted"/>
<evidence type="ECO:0000313" key="4">
    <source>
        <dbReference type="Proteomes" id="UP000183557"/>
    </source>
</evidence>
<feature type="transmembrane region" description="Helical" evidence="2">
    <location>
        <begin position="30"/>
        <end position="48"/>
    </location>
</feature>
<name>A0A1I3R825_HALDA</name>
<dbReference type="RefSeq" id="WP_075035232.1">
    <property type="nucleotide sequence ID" value="NZ_FOSB01000002.1"/>
</dbReference>
<evidence type="ECO:0000313" key="3">
    <source>
        <dbReference type="EMBL" id="SFJ42784.1"/>
    </source>
</evidence>
<evidence type="ECO:0000256" key="2">
    <source>
        <dbReference type="SAM" id="Phobius"/>
    </source>
</evidence>
<dbReference type="Proteomes" id="UP000183557">
    <property type="component" value="Unassembled WGS sequence"/>
</dbReference>